<reference evidence="2 3" key="1">
    <citation type="submission" date="2020-09" db="EMBL/GenBank/DDBJ databases">
        <title>Methylomonas albis sp. nov. and Methylomonas fluvii sp. nov.: Two cold-adapted methanotrophs from the River Elbe and an amended description of Methylovulum psychrotolerans strain Eb1.</title>
        <authorList>
            <person name="Bussmann I.K."/>
            <person name="Klings K.-W."/>
            <person name="Warnstedt J."/>
            <person name="Hoppert M."/>
            <person name="Saborowski A."/>
            <person name="Horn F."/>
            <person name="Liebner S."/>
        </authorList>
    </citation>
    <scope>NUCLEOTIDE SEQUENCE [LARGE SCALE GENOMIC DNA]</scope>
    <source>
        <strain evidence="2 3">EbB</strain>
    </source>
</reference>
<dbReference type="Proteomes" id="UP000641152">
    <property type="component" value="Unassembled WGS sequence"/>
</dbReference>
<feature type="transmembrane region" description="Helical" evidence="1">
    <location>
        <begin position="12"/>
        <end position="29"/>
    </location>
</feature>
<evidence type="ECO:0000256" key="1">
    <source>
        <dbReference type="SAM" id="Phobius"/>
    </source>
</evidence>
<organism evidence="2 3">
    <name type="scientific">Methylomonas fluvii</name>
    <dbReference type="NCBI Taxonomy" id="1854564"/>
    <lineage>
        <taxon>Bacteria</taxon>
        <taxon>Pseudomonadati</taxon>
        <taxon>Pseudomonadota</taxon>
        <taxon>Gammaproteobacteria</taxon>
        <taxon>Methylococcales</taxon>
        <taxon>Methylococcaceae</taxon>
        <taxon>Methylomonas</taxon>
    </lineage>
</organism>
<accession>A0ABR9DJ29</accession>
<dbReference type="RefSeq" id="WP_192395778.1">
    <property type="nucleotide sequence ID" value="NZ_CAJHIU010000003.1"/>
</dbReference>
<feature type="transmembrane region" description="Helical" evidence="1">
    <location>
        <begin position="35"/>
        <end position="56"/>
    </location>
</feature>
<sequence length="130" mass="13961">MSGETTGAVRVLLRLEGLCVLIAACLAYAKLSLDWSNFAIYFLVPYISLFGYFAGAKVGAISYNTAHSYLGAVASLVIGFTVPALQCAGLIWCAHIGFDRALGYGLKYPEGFGYTHLGRIGRFAAKHSEK</sequence>
<keyword evidence="1" id="KW-1133">Transmembrane helix</keyword>
<protein>
    <submittedName>
        <fullName evidence="2">DUF4260 domain-containing protein</fullName>
    </submittedName>
</protein>
<feature type="transmembrane region" description="Helical" evidence="1">
    <location>
        <begin position="68"/>
        <end position="92"/>
    </location>
</feature>
<proteinExistence type="predicted"/>
<dbReference type="Pfam" id="PF14079">
    <property type="entry name" value="DUF4260"/>
    <property type="match status" value="1"/>
</dbReference>
<keyword evidence="1" id="KW-0812">Transmembrane</keyword>
<comment type="caution">
    <text evidence="2">The sequence shown here is derived from an EMBL/GenBank/DDBJ whole genome shotgun (WGS) entry which is preliminary data.</text>
</comment>
<dbReference type="EMBL" id="JACXST010000003">
    <property type="protein sequence ID" value="MBD9363062.1"/>
    <property type="molecule type" value="Genomic_DNA"/>
</dbReference>
<dbReference type="InterPro" id="IPR025356">
    <property type="entry name" value="DUF4260"/>
</dbReference>
<keyword evidence="1" id="KW-0472">Membrane</keyword>
<gene>
    <name evidence="2" type="ORF">EBB_21755</name>
</gene>
<keyword evidence="3" id="KW-1185">Reference proteome</keyword>
<name>A0ABR9DJ29_9GAMM</name>
<evidence type="ECO:0000313" key="3">
    <source>
        <dbReference type="Proteomes" id="UP000641152"/>
    </source>
</evidence>
<evidence type="ECO:0000313" key="2">
    <source>
        <dbReference type="EMBL" id="MBD9363062.1"/>
    </source>
</evidence>